<name>A0A1Q8QCM7_9FIRM</name>
<dbReference type="Proteomes" id="UP000186102">
    <property type="component" value="Unassembled WGS sequence"/>
</dbReference>
<reference evidence="1 2" key="1">
    <citation type="submission" date="2016-09" db="EMBL/GenBank/DDBJ databases">
        <title>Complete genome of Desulfosporosinus sp. OL.</title>
        <authorList>
            <person name="Mardanov A."/>
            <person name="Beletsky A."/>
            <person name="Panova A."/>
            <person name="Karnachuk O."/>
            <person name="Ravin N."/>
        </authorList>
    </citation>
    <scope>NUCLEOTIDE SEQUENCE [LARGE SCALE GENOMIC DNA]</scope>
    <source>
        <strain evidence="1 2">OL</strain>
    </source>
</reference>
<comment type="caution">
    <text evidence="1">The sequence shown here is derived from an EMBL/GenBank/DDBJ whole genome shotgun (WGS) entry which is preliminary data.</text>
</comment>
<protein>
    <submittedName>
        <fullName evidence="1">Uncharacterized protein</fullName>
    </submittedName>
</protein>
<evidence type="ECO:0000313" key="1">
    <source>
        <dbReference type="EMBL" id="OLN25086.1"/>
    </source>
</evidence>
<sequence>MLADPPIDTYTAPKRLETAKSLFTLKNYPRLKESLLGKRRAFRVPNQTSVLVIVRIFQWLSSLYPPFQQQKFKN</sequence>
<evidence type="ECO:0000313" key="2">
    <source>
        <dbReference type="Proteomes" id="UP000186102"/>
    </source>
</evidence>
<keyword evidence="2" id="KW-1185">Reference proteome</keyword>
<dbReference type="EMBL" id="MLBF01000137">
    <property type="protein sequence ID" value="OLN25086.1"/>
    <property type="molecule type" value="Genomic_DNA"/>
</dbReference>
<gene>
    <name evidence="1" type="ORF">DSOL_5373</name>
</gene>
<accession>A0A1Q8QCM7</accession>
<proteinExistence type="predicted"/>
<dbReference type="AlphaFoldDB" id="A0A1Q8QCM7"/>
<organism evidence="1 2">
    <name type="scientific">Desulfosporosinus metallidurans</name>
    <dbReference type="NCBI Taxonomy" id="1888891"/>
    <lineage>
        <taxon>Bacteria</taxon>
        <taxon>Bacillati</taxon>
        <taxon>Bacillota</taxon>
        <taxon>Clostridia</taxon>
        <taxon>Eubacteriales</taxon>
        <taxon>Desulfitobacteriaceae</taxon>
        <taxon>Desulfosporosinus</taxon>
    </lineage>
</organism>